<comment type="caution">
    <text evidence="2">The sequence shown here is derived from an EMBL/GenBank/DDBJ whole genome shotgun (WGS) entry which is preliminary data.</text>
</comment>
<evidence type="ECO:0000313" key="3">
    <source>
        <dbReference type="Proteomes" id="UP001605036"/>
    </source>
</evidence>
<dbReference type="Proteomes" id="UP001605036">
    <property type="component" value="Unassembled WGS sequence"/>
</dbReference>
<dbReference type="EMBL" id="JBHFFA010000002">
    <property type="protein sequence ID" value="KAL2644748.1"/>
    <property type="molecule type" value="Genomic_DNA"/>
</dbReference>
<evidence type="ECO:0000256" key="1">
    <source>
        <dbReference type="SAM" id="MobiDB-lite"/>
    </source>
</evidence>
<feature type="region of interest" description="Disordered" evidence="1">
    <location>
        <begin position="69"/>
        <end position="124"/>
    </location>
</feature>
<feature type="compositionally biased region" description="Acidic residues" evidence="1">
    <location>
        <begin position="80"/>
        <end position="92"/>
    </location>
</feature>
<accession>A0ABD1ZBG8</accession>
<sequence length="131" mass="15095">MIRSGQYIPGFRWLTTAKISRLRAERIWRACTSPKSMEVQDVEVQDVEVPDVEAIFFGVETTARYFKTQEQKTSAGDQDANIDEDQDADDDGELTRNDCQSRPGHDQQASTIPVKQQNPMDHLPDYFRLWD</sequence>
<feature type="compositionally biased region" description="Polar residues" evidence="1">
    <location>
        <begin position="107"/>
        <end position="119"/>
    </location>
</feature>
<dbReference type="AlphaFoldDB" id="A0ABD1ZBG8"/>
<name>A0ABD1ZBG8_9MARC</name>
<proteinExistence type="predicted"/>
<protein>
    <submittedName>
        <fullName evidence="2">Uncharacterized protein</fullName>
    </submittedName>
</protein>
<organism evidence="2 3">
    <name type="scientific">Riccia fluitans</name>
    <dbReference type="NCBI Taxonomy" id="41844"/>
    <lineage>
        <taxon>Eukaryota</taxon>
        <taxon>Viridiplantae</taxon>
        <taxon>Streptophyta</taxon>
        <taxon>Embryophyta</taxon>
        <taxon>Marchantiophyta</taxon>
        <taxon>Marchantiopsida</taxon>
        <taxon>Marchantiidae</taxon>
        <taxon>Marchantiales</taxon>
        <taxon>Ricciaceae</taxon>
        <taxon>Riccia</taxon>
    </lineage>
</organism>
<reference evidence="2 3" key="1">
    <citation type="submission" date="2024-09" db="EMBL/GenBank/DDBJ databases">
        <title>Chromosome-scale assembly of Riccia fluitans.</title>
        <authorList>
            <person name="Paukszto L."/>
            <person name="Sawicki J."/>
            <person name="Karawczyk K."/>
            <person name="Piernik-Szablinska J."/>
            <person name="Szczecinska M."/>
            <person name="Mazdziarz M."/>
        </authorList>
    </citation>
    <scope>NUCLEOTIDE SEQUENCE [LARGE SCALE GENOMIC DNA]</scope>
    <source>
        <strain evidence="2">Rf_01</strain>
        <tissue evidence="2">Aerial parts of the thallus</tissue>
    </source>
</reference>
<keyword evidence="3" id="KW-1185">Reference proteome</keyword>
<evidence type="ECO:0000313" key="2">
    <source>
        <dbReference type="EMBL" id="KAL2644748.1"/>
    </source>
</evidence>
<gene>
    <name evidence="2" type="ORF">R1flu_012335</name>
</gene>